<proteinExistence type="predicted"/>
<accession>A0A1I5W0E4</accession>
<dbReference type="STRING" id="289003.SAMN05216190_13434"/>
<gene>
    <name evidence="1" type="ORF">SAMN05216190_13434</name>
</gene>
<dbReference type="EMBL" id="FOWX01000034">
    <property type="protein sequence ID" value="SFQ12736.1"/>
    <property type="molecule type" value="Genomic_DNA"/>
</dbReference>
<evidence type="ECO:0000313" key="1">
    <source>
        <dbReference type="EMBL" id="SFQ12736.1"/>
    </source>
</evidence>
<reference evidence="2" key="1">
    <citation type="submission" date="2016-10" db="EMBL/GenBank/DDBJ databases">
        <authorList>
            <person name="Varghese N."/>
            <person name="Submissions S."/>
        </authorList>
    </citation>
    <scope>NUCLEOTIDE SEQUENCE [LARGE SCALE GENOMIC DNA]</scope>
    <source>
        <strain evidence="2">DSM 17834</strain>
    </source>
</reference>
<keyword evidence="2" id="KW-1185">Reference proteome</keyword>
<name>A0A1I5W0E4_9PSED</name>
<dbReference type="AlphaFoldDB" id="A0A1I5W0E4"/>
<evidence type="ECO:0000313" key="2">
    <source>
        <dbReference type="Proteomes" id="UP000198784"/>
    </source>
</evidence>
<sequence length="32" mass="3551">MFDLGRSFLAAVERRPHAVAVSDGALKKTYED</sequence>
<protein>
    <submittedName>
        <fullName evidence="1">2-furoate---CoA ligase</fullName>
    </submittedName>
</protein>
<dbReference type="GO" id="GO:0016874">
    <property type="term" value="F:ligase activity"/>
    <property type="evidence" value="ECO:0007669"/>
    <property type="project" value="UniProtKB-KW"/>
</dbReference>
<organism evidence="1 2">
    <name type="scientific">Pseudomonas borbori</name>
    <dbReference type="NCBI Taxonomy" id="289003"/>
    <lineage>
        <taxon>Bacteria</taxon>
        <taxon>Pseudomonadati</taxon>
        <taxon>Pseudomonadota</taxon>
        <taxon>Gammaproteobacteria</taxon>
        <taxon>Pseudomonadales</taxon>
        <taxon>Pseudomonadaceae</taxon>
        <taxon>Pseudomonas</taxon>
    </lineage>
</organism>
<keyword evidence="1" id="KW-0436">Ligase</keyword>
<dbReference type="Proteomes" id="UP000198784">
    <property type="component" value="Unassembled WGS sequence"/>
</dbReference>